<dbReference type="Proteomes" id="UP000075230">
    <property type="component" value="Unassembled WGS sequence"/>
</dbReference>
<gene>
    <name evidence="1" type="ORF">RIB2604_02604400</name>
</gene>
<comment type="caution">
    <text evidence="1">The sequence shown here is derived from an EMBL/GenBank/DDBJ whole genome shotgun (WGS) entry which is preliminary data.</text>
</comment>
<evidence type="ECO:0000313" key="1">
    <source>
        <dbReference type="EMBL" id="GAT28795.1"/>
    </source>
</evidence>
<accession>A0A146FTB0</accession>
<protein>
    <submittedName>
        <fullName evidence="1">Similar to An07g08970</fullName>
    </submittedName>
</protein>
<evidence type="ECO:0000313" key="2">
    <source>
        <dbReference type="Proteomes" id="UP000075230"/>
    </source>
</evidence>
<proteinExistence type="predicted"/>
<reference evidence="2" key="2">
    <citation type="submission" date="2016-02" db="EMBL/GenBank/DDBJ databases">
        <title>Genome sequencing of Aspergillus luchuensis NBRC 4314.</title>
        <authorList>
            <person name="Yamada O."/>
        </authorList>
    </citation>
    <scope>NUCLEOTIDE SEQUENCE [LARGE SCALE GENOMIC DNA]</scope>
    <source>
        <strain evidence="2">RIB 2604</strain>
    </source>
</reference>
<organism evidence="1 2">
    <name type="scientific">Aspergillus kawachii</name>
    <name type="common">White koji mold</name>
    <name type="synonym">Aspergillus awamori var. kawachi</name>
    <dbReference type="NCBI Taxonomy" id="1069201"/>
    <lineage>
        <taxon>Eukaryota</taxon>
        <taxon>Fungi</taxon>
        <taxon>Dikarya</taxon>
        <taxon>Ascomycota</taxon>
        <taxon>Pezizomycotina</taxon>
        <taxon>Eurotiomycetes</taxon>
        <taxon>Eurotiomycetidae</taxon>
        <taxon>Eurotiales</taxon>
        <taxon>Aspergillaceae</taxon>
        <taxon>Aspergillus</taxon>
        <taxon>Aspergillus subgen. Circumdati</taxon>
    </lineage>
</organism>
<dbReference type="EMBL" id="BCWF01000025">
    <property type="protein sequence ID" value="GAT28795.1"/>
    <property type="molecule type" value="Genomic_DNA"/>
</dbReference>
<name>A0A146FTB0_ASPKA</name>
<dbReference type="AlphaFoldDB" id="A0A146FTB0"/>
<sequence length="37" mass="3731">MAPPAEIAVGVILYGLDDPFVSEDTLGVGPPGFLGTD</sequence>
<reference evidence="1 2" key="1">
    <citation type="journal article" date="2016" name="DNA Res.">
        <title>Genome sequence of Aspergillus luchuensis NBRC 4314.</title>
        <authorList>
            <person name="Yamada O."/>
            <person name="Machida M."/>
            <person name="Hosoyama A."/>
            <person name="Goto M."/>
            <person name="Takahashi T."/>
            <person name="Futagami T."/>
            <person name="Yamagata Y."/>
            <person name="Takeuchi M."/>
            <person name="Kobayashi T."/>
            <person name="Koike H."/>
            <person name="Abe K."/>
            <person name="Asai K."/>
            <person name="Arita M."/>
            <person name="Fujita N."/>
            <person name="Fukuda K."/>
            <person name="Higa K."/>
            <person name="Horikawa H."/>
            <person name="Ishikawa T."/>
            <person name="Jinno K."/>
            <person name="Kato Y."/>
            <person name="Kirimura K."/>
            <person name="Mizutani O."/>
            <person name="Nakasone K."/>
            <person name="Sano M."/>
            <person name="Shiraishi Y."/>
            <person name="Tsukahara M."/>
            <person name="Gomi K."/>
        </authorList>
    </citation>
    <scope>NUCLEOTIDE SEQUENCE [LARGE SCALE GENOMIC DNA]</scope>
    <source>
        <strain evidence="1 2">RIB 2604</strain>
    </source>
</reference>